<dbReference type="FunFam" id="1.20.58.160:FF:000001">
    <property type="entry name" value="TOM1-like protein 2 isoform X1"/>
    <property type="match status" value="1"/>
</dbReference>
<dbReference type="Pfam" id="PF00790">
    <property type="entry name" value="VHS"/>
    <property type="match status" value="1"/>
</dbReference>
<dbReference type="GeneID" id="113922670"/>
<dbReference type="Gene3D" id="1.25.40.90">
    <property type="match status" value="1"/>
</dbReference>
<dbReference type="PROSITE" id="PS50179">
    <property type="entry name" value="VHS"/>
    <property type="match status" value="1"/>
</dbReference>
<proteinExistence type="inferred from homology"/>
<keyword evidence="2 4" id="KW-0813">Transport</keyword>
<evidence type="ECO:0000256" key="2">
    <source>
        <dbReference type="ARBA" id="ARBA00022448"/>
    </source>
</evidence>
<evidence type="ECO:0000313" key="9">
    <source>
        <dbReference type="RefSeq" id="XP_027450649.2"/>
    </source>
</evidence>
<feature type="compositionally biased region" description="Pro residues" evidence="5">
    <location>
        <begin position="437"/>
        <end position="448"/>
    </location>
</feature>
<dbReference type="InterPro" id="IPR014645">
    <property type="entry name" value="TOM1"/>
</dbReference>
<dbReference type="InterPro" id="IPR004152">
    <property type="entry name" value="GAT_dom"/>
</dbReference>
<keyword evidence="3 4" id="KW-0653">Protein transport</keyword>
<dbReference type="Gene3D" id="1.20.58.160">
    <property type="match status" value="1"/>
</dbReference>
<dbReference type="SUPFAM" id="SSF48464">
    <property type="entry name" value="ENTH/VHS domain"/>
    <property type="match status" value="1"/>
</dbReference>
<dbReference type="GO" id="GO:0030276">
    <property type="term" value="F:clathrin binding"/>
    <property type="evidence" value="ECO:0007669"/>
    <property type="project" value="TreeGrafter"/>
</dbReference>
<name>A0A6J2D3I8_ZALCA</name>
<evidence type="ECO:0000259" key="7">
    <source>
        <dbReference type="PROSITE" id="PS50909"/>
    </source>
</evidence>
<dbReference type="GO" id="GO:0015031">
    <property type="term" value="P:protein transport"/>
    <property type="evidence" value="ECO:0007669"/>
    <property type="project" value="UniProtKB-UniRule"/>
</dbReference>
<dbReference type="GO" id="GO:0035091">
    <property type="term" value="F:phosphatidylinositol binding"/>
    <property type="evidence" value="ECO:0007669"/>
    <property type="project" value="InterPro"/>
</dbReference>
<protein>
    <submittedName>
        <fullName evidence="9">Target of Myb protein 1 isoform X3</fullName>
    </submittedName>
</protein>
<dbReference type="PIRSF" id="PIRSF036948">
    <property type="entry name" value="TOM1"/>
    <property type="match status" value="1"/>
</dbReference>
<dbReference type="PANTHER" id="PTHR13856">
    <property type="entry name" value="VHS DOMAIN CONTAINING PROTEIN FAMILY"/>
    <property type="match status" value="1"/>
</dbReference>
<comment type="similarity">
    <text evidence="1 4">Belongs to the TOM1 family.</text>
</comment>
<evidence type="ECO:0000256" key="3">
    <source>
        <dbReference type="ARBA" id="ARBA00022927"/>
    </source>
</evidence>
<sequence length="466" mass="50771">MGSRRTEAHIPPEPDTESLRRRTCQVLETCVKNCGHRFHLLVASQDFVEGVLVKTILPKNNPPTVVHDKVLHLIQSWADAFRSSPDLTGVVAVYEDLRRKGLEFPMTDLDMLSPIHTPQRTVFSSEAPSGPNSVGTDASHGGDSTPHTTPLPVPATVPSDTPITPTPEQIAKLRSELEMVSGNVRVMSEMLTELVPTQAEPADLELLQELNRTCRAMQQRVLELIPRIANEQLTEELLIVNDNLNNVFLRHERFERFRTGQTGKAPQEVEAAADLIDMGPDQAATGSLSSQLAGMNLGSSSVRAGLQSLEASGQLEGEFDMFALTRGSSLADQRKEVKYEAPQAADSLAGALDARQQNTGSMGGSSEKSLSAWMRRQGMIPVTQACLMEDIEQWLSTDVGNDAEEPKGVTSEEFDKFLEERAKAADRLPNLSSPSTEGPPGPPGPPRGAAPRKKTQEKDEDTLFAL</sequence>
<evidence type="ECO:0000313" key="8">
    <source>
        <dbReference type="Proteomes" id="UP000515165"/>
    </source>
</evidence>
<feature type="region of interest" description="Disordered" evidence="5">
    <location>
        <begin position="420"/>
        <end position="466"/>
    </location>
</feature>
<evidence type="ECO:0000259" key="6">
    <source>
        <dbReference type="PROSITE" id="PS50179"/>
    </source>
</evidence>
<feature type="compositionally biased region" description="Polar residues" evidence="5">
    <location>
        <begin position="121"/>
        <end position="136"/>
    </location>
</feature>
<dbReference type="InterPro" id="IPR008942">
    <property type="entry name" value="ENTH_VHS"/>
</dbReference>
<gene>
    <name evidence="9" type="primary">TOM1</name>
</gene>
<dbReference type="PROSITE" id="PS50909">
    <property type="entry name" value="GAT"/>
    <property type="match status" value="1"/>
</dbReference>
<dbReference type="GO" id="GO:0016020">
    <property type="term" value="C:membrane"/>
    <property type="evidence" value="ECO:0007669"/>
    <property type="project" value="TreeGrafter"/>
</dbReference>
<dbReference type="Pfam" id="PF03127">
    <property type="entry name" value="GAT"/>
    <property type="match status" value="1"/>
</dbReference>
<evidence type="ECO:0000256" key="4">
    <source>
        <dbReference type="PIRNR" id="PIRNR036948"/>
    </source>
</evidence>
<dbReference type="AlphaFoldDB" id="A0A6J2D3I8"/>
<dbReference type="Proteomes" id="UP000515165">
    <property type="component" value="Chromosome 9"/>
</dbReference>
<dbReference type="CTD" id="10043"/>
<organism evidence="8 9">
    <name type="scientific">Zalophus californianus</name>
    <name type="common">California sealion</name>
    <dbReference type="NCBI Taxonomy" id="9704"/>
    <lineage>
        <taxon>Eukaryota</taxon>
        <taxon>Metazoa</taxon>
        <taxon>Chordata</taxon>
        <taxon>Craniata</taxon>
        <taxon>Vertebrata</taxon>
        <taxon>Euteleostomi</taxon>
        <taxon>Mammalia</taxon>
        <taxon>Eutheria</taxon>
        <taxon>Laurasiatheria</taxon>
        <taxon>Carnivora</taxon>
        <taxon>Caniformia</taxon>
        <taxon>Pinnipedia</taxon>
        <taxon>Otariidae</taxon>
        <taxon>Zalophus</taxon>
    </lineage>
</organism>
<dbReference type="InterPro" id="IPR002014">
    <property type="entry name" value="VHS_dom"/>
</dbReference>
<dbReference type="CDD" id="cd14236">
    <property type="entry name" value="GAT_TOM1"/>
    <property type="match status" value="1"/>
</dbReference>
<dbReference type="PANTHER" id="PTHR13856:SF32">
    <property type="entry name" value="TARGET OF MYB1 MEMBRANE TRAFFICKING PROTEIN"/>
    <property type="match status" value="1"/>
</dbReference>
<reference evidence="9" key="1">
    <citation type="submission" date="2025-08" db="UniProtKB">
        <authorList>
            <consortium name="RefSeq"/>
        </authorList>
    </citation>
    <scope>IDENTIFICATION</scope>
    <source>
        <tissue evidence="9">Blood</tissue>
    </source>
</reference>
<dbReference type="GO" id="GO:0007165">
    <property type="term" value="P:signal transduction"/>
    <property type="evidence" value="ECO:0007669"/>
    <property type="project" value="TreeGrafter"/>
</dbReference>
<keyword evidence="8" id="KW-1185">Reference proteome</keyword>
<accession>A0A6J2D3I8</accession>
<dbReference type="InterPro" id="IPR038425">
    <property type="entry name" value="GAT_sf"/>
</dbReference>
<dbReference type="GO" id="GO:0005768">
    <property type="term" value="C:endosome"/>
    <property type="evidence" value="ECO:0007669"/>
    <property type="project" value="TreeGrafter"/>
</dbReference>
<evidence type="ECO:0000256" key="1">
    <source>
        <dbReference type="ARBA" id="ARBA00007708"/>
    </source>
</evidence>
<feature type="domain" description="GAT" evidence="7">
    <location>
        <begin position="168"/>
        <end position="256"/>
    </location>
</feature>
<feature type="region of interest" description="Disordered" evidence="5">
    <location>
        <begin position="121"/>
        <end position="166"/>
    </location>
</feature>
<feature type="domain" description="VHS" evidence="6">
    <location>
        <begin position="1"/>
        <end position="105"/>
    </location>
</feature>
<dbReference type="SMART" id="SM00288">
    <property type="entry name" value="VHS"/>
    <property type="match status" value="1"/>
</dbReference>
<dbReference type="RefSeq" id="XP_027450649.2">
    <property type="nucleotide sequence ID" value="XM_027594848.2"/>
</dbReference>
<dbReference type="SUPFAM" id="SSF89009">
    <property type="entry name" value="GAT-like domain"/>
    <property type="match status" value="1"/>
</dbReference>
<evidence type="ECO:0000256" key="5">
    <source>
        <dbReference type="SAM" id="MobiDB-lite"/>
    </source>
</evidence>
<dbReference type="GO" id="GO:0043130">
    <property type="term" value="F:ubiquitin binding"/>
    <property type="evidence" value="ECO:0007669"/>
    <property type="project" value="InterPro"/>
</dbReference>